<dbReference type="Proteomes" id="UP000738826">
    <property type="component" value="Unassembled WGS sequence"/>
</dbReference>
<dbReference type="Pfam" id="PF02358">
    <property type="entry name" value="Trehalose_PPase"/>
    <property type="match status" value="1"/>
</dbReference>
<dbReference type="AlphaFoldDB" id="A0A8J8CFE7"/>
<dbReference type="GO" id="GO:0004805">
    <property type="term" value="F:trehalose-phosphatase activity"/>
    <property type="evidence" value="ECO:0007669"/>
    <property type="project" value="TreeGrafter"/>
</dbReference>
<dbReference type="SUPFAM" id="SSF56784">
    <property type="entry name" value="HAD-like"/>
    <property type="match status" value="1"/>
</dbReference>
<dbReference type="InterPro" id="IPR036412">
    <property type="entry name" value="HAD-like_sf"/>
</dbReference>
<dbReference type="Proteomes" id="UP000768163">
    <property type="component" value="Unassembled WGS sequence"/>
</dbReference>
<sequence>MKEERRLIIVANRLLVAINNSRNNNWKNSNFIQSPGGLVSGLKTYLEGKHEAFDDYVWVGQTGITLRDEEKKQIKRKLKKFMCHPVFLPEKSMENFYNGFCNSVLWPLFHYFPSNVKYNENYWKFYKDVNKIFCDALMEILREGDIVWIHDYHLMLLPMMMRTKIKNISIGFFLHIPFPSYELFRLLPRKWQREILEGMIGADIIGFHTHGYVQHFLRSILCILGYDHEMGKIYGDRYIKADVFPMGIDFNKFNMSIDNMNVKENFGKIKTTLKKFKIILSIDRLDYTKGIINRLQGYELFLEKNQQWHNKVVLVLVLVPSRVGVEHYQTMKRQIDEYIGKINGKFGKIEWTPINYQFTSLPFEILAAYYAISDVALITPLRDGMNLIAKEYVATRSDEKGVLILSEMAGASKELGEAIIINPNSIEEIADALKQSLEMPVEEQIRRNKIMRDRLRRYDIIKWGNDFISELLSMKEEQKGLEMRLLKKSDEGLMIKDYINADKRLIFLDYDGTLVPFTDRPENATPNDEILEILRKFSNDDKNYVIIISGRDRKTLREWFGNFNIGFIAEHGVYIKEKSKEWRPIRKLDIKWKSKIISIFQDYVDRVPYSFIEEKDFSLVWHYRKSDPELASQKAKELMDEIINFTANMDVQVLQGKKVIEIRNGGVNKGSAAMQFMKEDYDFVLAIGDDWTDEDLFRILPKDAYTIRVGMFLSYARFNLHNHLEVVELLKKL</sequence>
<evidence type="ECO:0000313" key="3">
    <source>
        <dbReference type="EMBL" id="NCS91168.1"/>
    </source>
</evidence>
<comment type="similarity">
    <text evidence="1">In the C-terminal section; belongs to the trehalose phosphatase family.</text>
</comment>
<evidence type="ECO:0000313" key="4">
    <source>
        <dbReference type="Proteomes" id="UP000768163"/>
    </source>
</evidence>
<dbReference type="NCBIfam" id="TIGR00685">
    <property type="entry name" value="T6PP"/>
    <property type="match status" value="1"/>
</dbReference>
<dbReference type="SUPFAM" id="SSF53756">
    <property type="entry name" value="UDP-Glycosyltransferase/glycogen phosphorylase"/>
    <property type="match status" value="1"/>
</dbReference>
<dbReference type="Gene3D" id="3.40.50.2000">
    <property type="entry name" value="Glycogen Phosphorylase B"/>
    <property type="match status" value="2"/>
</dbReference>
<dbReference type="InterPro" id="IPR006379">
    <property type="entry name" value="HAD-SF_hydro_IIB"/>
</dbReference>
<dbReference type="PANTHER" id="PTHR10788">
    <property type="entry name" value="TREHALOSE-6-PHOSPHATE SYNTHASE"/>
    <property type="match status" value="1"/>
</dbReference>
<dbReference type="CDD" id="cd03788">
    <property type="entry name" value="GT20_TPS"/>
    <property type="match status" value="1"/>
</dbReference>
<evidence type="ECO:0000256" key="1">
    <source>
        <dbReference type="ARBA" id="ARBA00006330"/>
    </source>
</evidence>
<evidence type="ECO:0000313" key="2">
    <source>
        <dbReference type="EMBL" id="NCN64818.1"/>
    </source>
</evidence>
<dbReference type="Pfam" id="PF00982">
    <property type="entry name" value="Glyco_transf_20"/>
    <property type="match status" value="1"/>
</dbReference>
<organism evidence="2 4">
    <name type="scientific">Candidatus Altarchaeum hamiconexum</name>
    <dbReference type="NCBI Taxonomy" id="1803513"/>
    <lineage>
        <taxon>Archaea</taxon>
        <taxon>Candidatus Altarchaeota</taxon>
        <taxon>Candidatus Altiarchaeia</taxon>
        <taxon>Candidatus Altarchaeales</taxon>
        <taxon>Candidatus Altarchaeaceae</taxon>
        <taxon>Candidatus Altarchaeum</taxon>
    </lineage>
</organism>
<dbReference type="CDD" id="cd01627">
    <property type="entry name" value="HAD_TPP"/>
    <property type="match status" value="1"/>
</dbReference>
<name>A0A8J8CFE7_9ARCH</name>
<dbReference type="NCBIfam" id="TIGR01484">
    <property type="entry name" value="HAD-SF-IIB"/>
    <property type="match status" value="1"/>
</dbReference>
<reference evidence="2" key="1">
    <citation type="submission" date="2019-11" db="EMBL/GenBank/DDBJ databases">
        <title>Lipid analysis of CO2-rich subsurface aquifers suggests an autotrophy-based deep biosphere with lysolipids enriched in CPR bacteria.</title>
        <authorList>
            <person name="Probst A.J."/>
            <person name="Elling F.J."/>
            <person name="Castelle C.J."/>
            <person name="Zhu Q."/>
            <person name="Elvert M."/>
            <person name="Birarda G."/>
            <person name="Holman H.-Y."/>
            <person name="Lane K.R."/>
            <person name="Ladd B."/>
            <person name="Ryan M.C."/>
            <person name="Woyke T."/>
            <person name="Hinrichs K.-U."/>
            <person name="Banfield J.F."/>
        </authorList>
    </citation>
    <scope>NUCLEOTIDE SEQUENCE</scope>
    <source>
        <strain evidence="2">CG_2015-01_33_1645</strain>
        <strain evidence="3">CG_2015-04_33_537</strain>
    </source>
</reference>
<comment type="caution">
    <text evidence="2">The sequence shown here is derived from an EMBL/GenBank/DDBJ whole genome shotgun (WGS) entry which is preliminary data.</text>
</comment>
<proteinExistence type="inferred from homology"/>
<dbReference type="NCBIfam" id="NF011071">
    <property type="entry name" value="PRK14501.1"/>
    <property type="match status" value="1"/>
</dbReference>
<dbReference type="Gene3D" id="3.30.70.1020">
    <property type="entry name" value="Trehalose-6-phosphate phosphatase related protein, domain 2"/>
    <property type="match status" value="1"/>
</dbReference>
<gene>
    <name evidence="3" type="ORF">GW779_01930</name>
    <name evidence="2" type="ORF">GW910_01905</name>
</gene>
<dbReference type="InterPro" id="IPR023214">
    <property type="entry name" value="HAD_sf"/>
</dbReference>
<dbReference type="PANTHER" id="PTHR10788:SF106">
    <property type="entry name" value="BCDNA.GH08860"/>
    <property type="match status" value="1"/>
</dbReference>
<dbReference type="EMBL" id="JAACQH010000033">
    <property type="protein sequence ID" value="NCS91168.1"/>
    <property type="molecule type" value="Genomic_DNA"/>
</dbReference>
<dbReference type="GO" id="GO:0003825">
    <property type="term" value="F:alpha,alpha-trehalose-phosphate synthase (UDP-forming) activity"/>
    <property type="evidence" value="ECO:0007669"/>
    <property type="project" value="TreeGrafter"/>
</dbReference>
<accession>A0A8J8CFE7</accession>
<dbReference type="InterPro" id="IPR003337">
    <property type="entry name" value="Trehalose_PPase"/>
</dbReference>
<dbReference type="EMBL" id="JAACVF010000044">
    <property type="protein sequence ID" value="NCN64818.1"/>
    <property type="molecule type" value="Genomic_DNA"/>
</dbReference>
<dbReference type="InterPro" id="IPR001830">
    <property type="entry name" value="Glyco_trans_20"/>
</dbReference>
<dbReference type="GO" id="GO:0005829">
    <property type="term" value="C:cytosol"/>
    <property type="evidence" value="ECO:0007669"/>
    <property type="project" value="TreeGrafter"/>
</dbReference>
<protein>
    <submittedName>
        <fullName evidence="2">Bifunctional alpha,alpha-trehalose-phosphate synthase (UDP-forming)/trehalose-phosphatase</fullName>
    </submittedName>
</protein>
<dbReference type="GO" id="GO:0005992">
    <property type="term" value="P:trehalose biosynthetic process"/>
    <property type="evidence" value="ECO:0007669"/>
    <property type="project" value="InterPro"/>
</dbReference>
<dbReference type="Gene3D" id="3.40.50.1000">
    <property type="entry name" value="HAD superfamily/HAD-like"/>
    <property type="match status" value="1"/>
</dbReference>